<dbReference type="InterPro" id="IPR013321">
    <property type="entry name" value="Arc_rbn_hlx_hlx"/>
</dbReference>
<gene>
    <name evidence="3" type="ORF">UU67_C0026G0017</name>
</gene>
<evidence type="ECO:0000256" key="2">
    <source>
        <dbReference type="ARBA" id="ARBA00022649"/>
    </source>
</evidence>
<dbReference type="InterPro" id="IPR007337">
    <property type="entry name" value="RelB/DinJ"/>
</dbReference>
<dbReference type="Gene3D" id="1.10.1220.10">
    <property type="entry name" value="Met repressor-like"/>
    <property type="match status" value="1"/>
</dbReference>
<proteinExistence type="inferred from homology"/>
<sequence>MQTAVVNVKVDTKVKKEAHKIAQELGLSLSGLINGYLRQLIRTREVTFSLSEEPSEYMIQALKESKEDIKAGRVISFAEGIDALNYLDEIINDEKKLKKN</sequence>
<dbReference type="Proteomes" id="UP000034753">
    <property type="component" value="Unassembled WGS sequence"/>
</dbReference>
<dbReference type="Pfam" id="PF04221">
    <property type="entry name" value="RelB"/>
    <property type="match status" value="1"/>
</dbReference>
<dbReference type="AlphaFoldDB" id="A0A0G0WKL4"/>
<protein>
    <submittedName>
        <fullName evidence="3">RelB/DinJ family addiction module antitoxin</fullName>
    </submittedName>
</protein>
<accession>A0A0G0WKL4</accession>
<evidence type="ECO:0000313" key="4">
    <source>
        <dbReference type="Proteomes" id="UP000034753"/>
    </source>
</evidence>
<evidence type="ECO:0000256" key="1">
    <source>
        <dbReference type="ARBA" id="ARBA00010562"/>
    </source>
</evidence>
<evidence type="ECO:0000313" key="3">
    <source>
        <dbReference type="EMBL" id="KKS13359.1"/>
    </source>
</evidence>
<organism evidence="3 4">
    <name type="scientific">Candidatus Daviesbacteria bacterium GW2011_GWB1_41_5</name>
    <dbReference type="NCBI Taxonomy" id="1618429"/>
    <lineage>
        <taxon>Bacteria</taxon>
        <taxon>Candidatus Daviesiibacteriota</taxon>
    </lineage>
</organism>
<reference evidence="3 4" key="1">
    <citation type="journal article" date="2015" name="Nature">
        <title>rRNA introns, odd ribosomes, and small enigmatic genomes across a large radiation of phyla.</title>
        <authorList>
            <person name="Brown C.T."/>
            <person name="Hug L.A."/>
            <person name="Thomas B.C."/>
            <person name="Sharon I."/>
            <person name="Castelle C.J."/>
            <person name="Singh A."/>
            <person name="Wilkins M.J."/>
            <person name="Williams K.H."/>
            <person name="Banfield J.F."/>
        </authorList>
    </citation>
    <scope>NUCLEOTIDE SEQUENCE [LARGE SCALE GENOMIC DNA]</scope>
</reference>
<comment type="similarity">
    <text evidence="1">Belongs to the RelB/DinJ antitoxin family.</text>
</comment>
<dbReference type="PANTHER" id="PTHR38781:SF1">
    <property type="entry name" value="ANTITOXIN DINJ-RELATED"/>
    <property type="match status" value="1"/>
</dbReference>
<dbReference type="EMBL" id="LCBN01000026">
    <property type="protein sequence ID" value="KKS13359.1"/>
    <property type="molecule type" value="Genomic_DNA"/>
</dbReference>
<dbReference type="GO" id="GO:0006355">
    <property type="term" value="P:regulation of DNA-templated transcription"/>
    <property type="evidence" value="ECO:0007669"/>
    <property type="project" value="InterPro"/>
</dbReference>
<comment type="caution">
    <text evidence="3">The sequence shown here is derived from an EMBL/GenBank/DDBJ whole genome shotgun (WGS) entry which is preliminary data.</text>
</comment>
<dbReference type="PANTHER" id="PTHR38781">
    <property type="entry name" value="ANTITOXIN DINJ-RELATED"/>
    <property type="match status" value="1"/>
</dbReference>
<dbReference type="GO" id="GO:0006351">
    <property type="term" value="P:DNA-templated transcription"/>
    <property type="evidence" value="ECO:0007669"/>
    <property type="project" value="TreeGrafter"/>
</dbReference>
<dbReference type="NCBIfam" id="TIGR02384">
    <property type="entry name" value="RelB_DinJ"/>
    <property type="match status" value="1"/>
</dbReference>
<keyword evidence="2" id="KW-1277">Toxin-antitoxin system</keyword>
<name>A0A0G0WKL4_9BACT</name>